<gene>
    <name evidence="2" type="ORF">K239x_19900</name>
</gene>
<dbReference type="AlphaFoldDB" id="A0A517NSC5"/>
<accession>A0A517NSC5</accession>
<organism evidence="2 3">
    <name type="scientific">Stieleria marina</name>
    <dbReference type="NCBI Taxonomy" id="1930275"/>
    <lineage>
        <taxon>Bacteria</taxon>
        <taxon>Pseudomonadati</taxon>
        <taxon>Planctomycetota</taxon>
        <taxon>Planctomycetia</taxon>
        <taxon>Pirellulales</taxon>
        <taxon>Pirellulaceae</taxon>
        <taxon>Stieleria</taxon>
    </lineage>
</organism>
<name>A0A517NSC5_9BACT</name>
<dbReference type="RefSeq" id="WP_145417578.1">
    <property type="nucleotide sequence ID" value="NZ_CP036526.1"/>
</dbReference>
<dbReference type="OrthoDB" id="291375at2"/>
<keyword evidence="3" id="KW-1185">Reference proteome</keyword>
<proteinExistence type="predicted"/>
<evidence type="ECO:0000313" key="3">
    <source>
        <dbReference type="Proteomes" id="UP000319817"/>
    </source>
</evidence>
<protein>
    <submittedName>
        <fullName evidence="2">Uncharacterized protein</fullName>
    </submittedName>
</protein>
<sequence>MLNDAEAEPEKDLSGPDSPHFQLPAGVDDAVEKVDGWEEVAEGRFMPRRVRGSCHGRALG</sequence>
<dbReference type="EMBL" id="CP036526">
    <property type="protein sequence ID" value="QDT10037.1"/>
    <property type="molecule type" value="Genomic_DNA"/>
</dbReference>
<evidence type="ECO:0000313" key="2">
    <source>
        <dbReference type="EMBL" id="QDT10037.1"/>
    </source>
</evidence>
<dbReference type="Proteomes" id="UP000319817">
    <property type="component" value="Chromosome"/>
</dbReference>
<reference evidence="2 3" key="1">
    <citation type="submission" date="2019-02" db="EMBL/GenBank/DDBJ databases">
        <title>Deep-cultivation of Planctomycetes and their phenomic and genomic characterization uncovers novel biology.</title>
        <authorList>
            <person name="Wiegand S."/>
            <person name="Jogler M."/>
            <person name="Boedeker C."/>
            <person name="Pinto D."/>
            <person name="Vollmers J."/>
            <person name="Rivas-Marin E."/>
            <person name="Kohn T."/>
            <person name="Peeters S.H."/>
            <person name="Heuer A."/>
            <person name="Rast P."/>
            <person name="Oberbeckmann S."/>
            <person name="Bunk B."/>
            <person name="Jeske O."/>
            <person name="Meyerdierks A."/>
            <person name="Storesund J.E."/>
            <person name="Kallscheuer N."/>
            <person name="Luecker S."/>
            <person name="Lage O.M."/>
            <person name="Pohl T."/>
            <person name="Merkel B.J."/>
            <person name="Hornburger P."/>
            <person name="Mueller R.-W."/>
            <person name="Bruemmer F."/>
            <person name="Labrenz M."/>
            <person name="Spormann A.M."/>
            <person name="Op den Camp H."/>
            <person name="Overmann J."/>
            <person name="Amann R."/>
            <person name="Jetten M.S.M."/>
            <person name="Mascher T."/>
            <person name="Medema M.H."/>
            <person name="Devos D.P."/>
            <person name="Kaster A.-K."/>
            <person name="Ovreas L."/>
            <person name="Rohde M."/>
            <person name="Galperin M.Y."/>
            <person name="Jogler C."/>
        </authorList>
    </citation>
    <scope>NUCLEOTIDE SEQUENCE [LARGE SCALE GENOMIC DNA]</scope>
    <source>
        <strain evidence="2 3">K23_9</strain>
    </source>
</reference>
<evidence type="ECO:0000256" key="1">
    <source>
        <dbReference type="SAM" id="MobiDB-lite"/>
    </source>
</evidence>
<feature type="region of interest" description="Disordered" evidence="1">
    <location>
        <begin position="1"/>
        <end position="25"/>
    </location>
</feature>